<name>Q58MP9_BPPRM</name>
<sequence length="213" mass="24050">MTEEIKGSLVDTFMVAPVIAYTYPKSLEPIIEYVNSLEYRMPEDGDSNYKSTDKWILKNEELKDLNDFCKQAIQSYAKEICHTKAKIGIQQSWVNLTPPGMQHPPHWHSNSYLSGVFYIASEQDGGSPLKLHSHLKNFSYQPTVMETAGDEPYNPYTCSSCELASIPGVLLVFSSMMPHSVPTNVTEQNRVSLSFNTFPETPFGDEDRLNIIT</sequence>
<dbReference type="EMBL" id="AY939844">
    <property type="protein sequence ID" value="AAX44483.1"/>
    <property type="molecule type" value="Genomic_DNA"/>
</dbReference>
<evidence type="ECO:0000313" key="3">
    <source>
        <dbReference type="Proteomes" id="UP000000991"/>
    </source>
</evidence>
<dbReference type="Proteomes" id="UP000000991">
    <property type="component" value="Segment"/>
</dbReference>
<keyword evidence="1" id="KW-0560">Oxidoreductase</keyword>
<organismHost>
    <name type="scientific">Prochlorococcus</name>
    <dbReference type="NCBI Taxonomy" id="1218"/>
</organismHost>
<dbReference type="NCBIfam" id="TIGR02466">
    <property type="entry name" value="TIGR02466 family protein"/>
    <property type="match status" value="1"/>
</dbReference>
<gene>
    <name evidence="2" type="ORF">PCMG_00108</name>
    <name evidence="1" type="ORF">PSSM2_105</name>
</gene>
<proteinExistence type="predicted"/>
<dbReference type="Pfam" id="PF13759">
    <property type="entry name" value="2OG-FeII_Oxy_5"/>
    <property type="match status" value="1"/>
</dbReference>
<organism evidence="1 3">
    <name type="scientific">Prochlorococcus phage P-SSM2</name>
    <dbReference type="NCBI Taxonomy" id="268746"/>
    <lineage>
        <taxon>Viruses</taxon>
        <taxon>Duplodnaviria</taxon>
        <taxon>Heunggongvirae</taxon>
        <taxon>Uroviricota</taxon>
        <taxon>Caudoviricetes</taxon>
        <taxon>Pantevenvirales</taxon>
        <taxon>Kyanoviridae</taxon>
        <taxon>Salacisavirus</taxon>
        <taxon>Salacisavirus pssm2</taxon>
    </lineage>
</organism>
<evidence type="ECO:0000313" key="1">
    <source>
        <dbReference type="EMBL" id="AAX44483.1"/>
    </source>
</evidence>
<accession>Q58MP9</accession>
<dbReference type="OrthoDB" id="22159at10239"/>
<evidence type="ECO:0000313" key="2">
    <source>
        <dbReference type="EMBL" id="ACY75984.1"/>
    </source>
</evidence>
<dbReference type="Gene3D" id="2.60.120.620">
    <property type="entry name" value="q2cbj1_9rhob like domain"/>
    <property type="match status" value="1"/>
</dbReference>
<dbReference type="EMBL" id="GU071092">
    <property type="protein sequence ID" value="ACY75984.1"/>
    <property type="molecule type" value="Genomic_DNA"/>
</dbReference>
<reference evidence="1 3" key="3">
    <citation type="journal article" date="2010" name="Environ. Microbiol.">
        <title>Genomic analysis of oceanic cyanobacterial myoviruses compared with T4-like myoviruses from diverse hosts and environments.</title>
        <authorList>
            <person name="Sullivan M.B."/>
            <person name="Huang K.H."/>
            <person name="Ignacio-Espinoza J.C."/>
            <person name="Berlin A.M."/>
            <person name="Kelly L."/>
            <person name="Weigele P.R."/>
            <person name="DeFrancesco A.S."/>
            <person name="Kern S.E."/>
            <person name="Thompson L.R."/>
            <person name="Young S."/>
            <person name="Yandava C."/>
            <person name="Fu R."/>
            <person name="Krastins B."/>
            <person name="Chase M."/>
            <person name="Sarracino D."/>
            <person name="Osburne M.S."/>
            <person name="Henn M.R."/>
            <person name="Chisholm S.W."/>
        </authorList>
    </citation>
    <scope>NUCLEOTIDE SEQUENCE [LARGE SCALE GENOMIC DNA]</scope>
</reference>
<reference evidence="1 3" key="1">
    <citation type="journal article" date="2005" name="PLoS Biol.">
        <title>Three Prochlorococcus cyanophage genomes: signature features and ecological interpretations.</title>
        <authorList>
            <person name="Sullivan M.B."/>
            <person name="Coleman M.L."/>
            <person name="Weigele P."/>
            <person name="Rohwer F."/>
            <person name="Chisholm S.W."/>
        </authorList>
    </citation>
    <scope>NUCLEOTIDE SEQUENCE</scope>
</reference>
<dbReference type="KEGG" id="vg:3294292"/>
<keyword evidence="3" id="KW-1185">Reference proteome</keyword>
<dbReference type="GeneID" id="3294292"/>
<protein>
    <submittedName>
        <fullName evidence="1">Phytanoyl-CoA-dioxygenase</fullName>
    </submittedName>
</protein>
<dbReference type="InterPro" id="IPR012668">
    <property type="entry name" value="CHP02466"/>
</dbReference>
<dbReference type="GO" id="GO:0051213">
    <property type="term" value="F:dioxygenase activity"/>
    <property type="evidence" value="ECO:0007669"/>
    <property type="project" value="UniProtKB-KW"/>
</dbReference>
<dbReference type="RefSeq" id="YP_214337.1">
    <property type="nucleotide sequence ID" value="NC_006883.2"/>
</dbReference>
<reference evidence="2 4" key="2">
    <citation type="submission" date="2009-10" db="EMBL/GenBank/DDBJ databases">
        <title>The Genome Sequence of Prochlorococcus phage P-SSM2.</title>
        <authorList>
            <consortium name="The Broad Institute Genome Sequencing Platform"/>
            <person name="Henn M.R."/>
            <person name="Sullivan M.S."/>
            <person name="Osburne M.S."/>
            <person name="Levin J."/>
            <person name="Malboeuf C."/>
            <person name="Casali M."/>
            <person name="Russ C."/>
            <person name="Lennon N."/>
            <person name="Chapman S.B."/>
            <person name="Erlich R."/>
            <person name="Young S.K."/>
            <person name="Koehrsen M."/>
            <person name="Yandava C."/>
            <person name="Zeng Q."/>
            <person name="Alvarado L."/>
            <person name="Anderson S."/>
            <person name="Berlin A."/>
            <person name="Borenstein D."/>
            <person name="Chen Z."/>
            <person name="Engels R."/>
            <person name="Freedman E."/>
            <person name="Gellesch M."/>
            <person name="Goldberg J."/>
            <person name="Green L."/>
            <person name="Griggs A."/>
            <person name="Gujja S."/>
            <person name="Heilman E.R."/>
            <person name="Heiman D."/>
            <person name="Hepburn T."/>
            <person name="Howarth C."/>
            <person name="Jen D."/>
            <person name="Larson L."/>
            <person name="Lewis B."/>
            <person name="Mehta T."/>
            <person name="Park D."/>
            <person name="Pearson M."/>
            <person name="Richards J."/>
            <person name="Rizzolo K."/>
            <person name="Roberts A."/>
            <person name="Ryan E."/>
            <person name="Saif S."/>
            <person name="Shea T."/>
            <person name="Shenoy N."/>
            <person name="Sisk P."/>
            <person name="Stolte C."/>
            <person name="Sykes S."/>
            <person name="Walk T."/>
            <person name="White J."/>
            <person name="Yu Q."/>
            <person name="Coleman M.L."/>
            <person name="Huang K.H."/>
            <person name="Weigele P.R."/>
            <person name="DeFrancesco A.S."/>
            <person name="Kern S.E."/>
            <person name="Thompson L.R."/>
            <person name="Fu R."/>
            <person name="Hombeck B."/>
            <person name="Chisholm S.W."/>
            <person name="Haas B."/>
            <person name="Nusbaum C."/>
            <person name="Birren B."/>
        </authorList>
    </citation>
    <scope>NUCLEOTIDE SEQUENCE [LARGE SCALE GENOMIC DNA]</scope>
    <source>
        <strain evidence="2">P-SSM2</strain>
    </source>
</reference>
<keyword evidence="1" id="KW-0223">Dioxygenase</keyword>
<dbReference type="Proteomes" id="UP000013923">
    <property type="component" value="Genome"/>
</dbReference>
<evidence type="ECO:0000313" key="4">
    <source>
        <dbReference type="Proteomes" id="UP000013923"/>
    </source>
</evidence>
<dbReference type="SUPFAM" id="SSF51197">
    <property type="entry name" value="Clavaminate synthase-like"/>
    <property type="match status" value="1"/>
</dbReference>